<feature type="transmembrane region" description="Helical" evidence="4">
    <location>
        <begin position="43"/>
        <end position="65"/>
    </location>
</feature>
<evidence type="ECO:0000256" key="3">
    <source>
        <dbReference type="SAM" id="Coils"/>
    </source>
</evidence>
<name>A0A844ZA45_9SPHN</name>
<dbReference type="SUPFAM" id="SSF55073">
    <property type="entry name" value="Nucleotide cyclase"/>
    <property type="match status" value="1"/>
</dbReference>
<sequence>MKSICLDADVLKKTLLLAALSTVGSVILVGGSYYAIYGVDGRFGSAMRFALFVPFFCSFPIGLVIHSQSKRLERLNAELQGATEAAEALNLRLMHEASHDAMTGILNRKYFLAELTAGCADQSPDSLLLIDADRFKAINDRFGHHTGDEALIRMAKLITNHLRPDDVVARIGGEEFAVLLKNQTIGEAWIVAEQIRHAIYAENFLADEGERCQLSVSIGVNRVDQTDRRFPFRKVDLALYEAKSRGRNRTVKFEPDMDVPTSARYGGTADLAAG</sequence>
<evidence type="ECO:0000313" key="6">
    <source>
        <dbReference type="EMBL" id="MXO83913.1"/>
    </source>
</evidence>
<dbReference type="SMART" id="SM00267">
    <property type="entry name" value="GGDEF"/>
    <property type="match status" value="1"/>
</dbReference>
<keyword evidence="4" id="KW-1133">Transmembrane helix</keyword>
<keyword evidence="4" id="KW-0812">Transmembrane</keyword>
<comment type="catalytic activity">
    <reaction evidence="2">
        <text>2 GTP = 3',3'-c-di-GMP + 2 diphosphate</text>
        <dbReference type="Rhea" id="RHEA:24898"/>
        <dbReference type="ChEBI" id="CHEBI:33019"/>
        <dbReference type="ChEBI" id="CHEBI:37565"/>
        <dbReference type="ChEBI" id="CHEBI:58805"/>
        <dbReference type="EC" id="2.7.7.65"/>
    </reaction>
</comment>
<keyword evidence="7" id="KW-1185">Reference proteome</keyword>
<dbReference type="GO" id="GO:0005886">
    <property type="term" value="C:plasma membrane"/>
    <property type="evidence" value="ECO:0007669"/>
    <property type="project" value="TreeGrafter"/>
</dbReference>
<evidence type="ECO:0000259" key="5">
    <source>
        <dbReference type="PROSITE" id="PS50887"/>
    </source>
</evidence>
<evidence type="ECO:0000256" key="1">
    <source>
        <dbReference type="ARBA" id="ARBA00012528"/>
    </source>
</evidence>
<feature type="domain" description="GGDEF" evidence="5">
    <location>
        <begin position="123"/>
        <end position="255"/>
    </location>
</feature>
<feature type="transmembrane region" description="Helical" evidence="4">
    <location>
        <begin position="15"/>
        <end position="37"/>
    </location>
</feature>
<evidence type="ECO:0000256" key="4">
    <source>
        <dbReference type="SAM" id="Phobius"/>
    </source>
</evidence>
<keyword evidence="4" id="KW-0472">Membrane</keyword>
<dbReference type="GO" id="GO:1902201">
    <property type="term" value="P:negative regulation of bacterial-type flagellum-dependent cell motility"/>
    <property type="evidence" value="ECO:0007669"/>
    <property type="project" value="TreeGrafter"/>
</dbReference>
<dbReference type="PANTHER" id="PTHR45138">
    <property type="entry name" value="REGULATORY COMPONENTS OF SENSORY TRANSDUCTION SYSTEM"/>
    <property type="match status" value="1"/>
</dbReference>
<dbReference type="PROSITE" id="PS50887">
    <property type="entry name" value="GGDEF"/>
    <property type="match status" value="1"/>
</dbReference>
<dbReference type="CDD" id="cd01949">
    <property type="entry name" value="GGDEF"/>
    <property type="match status" value="1"/>
</dbReference>
<dbReference type="InterPro" id="IPR000160">
    <property type="entry name" value="GGDEF_dom"/>
</dbReference>
<reference evidence="6 7" key="1">
    <citation type="submission" date="2019-12" db="EMBL/GenBank/DDBJ databases">
        <title>Genomic-based taxomic classification of the family Erythrobacteraceae.</title>
        <authorList>
            <person name="Xu L."/>
        </authorList>
    </citation>
    <scope>NUCLEOTIDE SEQUENCE [LARGE SCALE GENOMIC DNA]</scope>
    <source>
        <strain evidence="6 7">KCTC 42006</strain>
    </source>
</reference>
<protein>
    <recommendedName>
        <fullName evidence="1">diguanylate cyclase</fullName>
        <ecNumber evidence="1">2.7.7.65</ecNumber>
    </recommendedName>
</protein>
<dbReference type="OrthoDB" id="9812260at2"/>
<keyword evidence="3" id="KW-0175">Coiled coil</keyword>
<dbReference type="EMBL" id="WTYZ01000001">
    <property type="protein sequence ID" value="MXO83913.1"/>
    <property type="molecule type" value="Genomic_DNA"/>
</dbReference>
<dbReference type="InterPro" id="IPR043128">
    <property type="entry name" value="Rev_trsase/Diguanyl_cyclase"/>
</dbReference>
<dbReference type="NCBIfam" id="TIGR00254">
    <property type="entry name" value="GGDEF"/>
    <property type="match status" value="1"/>
</dbReference>
<organism evidence="6 7">
    <name type="scientific">Pontixanthobacter aestiaquae</name>
    <dbReference type="NCBI Taxonomy" id="1509367"/>
    <lineage>
        <taxon>Bacteria</taxon>
        <taxon>Pseudomonadati</taxon>
        <taxon>Pseudomonadota</taxon>
        <taxon>Alphaproteobacteria</taxon>
        <taxon>Sphingomonadales</taxon>
        <taxon>Erythrobacteraceae</taxon>
        <taxon>Pontixanthobacter</taxon>
    </lineage>
</organism>
<feature type="coiled-coil region" evidence="3">
    <location>
        <begin position="65"/>
        <end position="92"/>
    </location>
</feature>
<dbReference type="Pfam" id="PF00990">
    <property type="entry name" value="GGDEF"/>
    <property type="match status" value="1"/>
</dbReference>
<evidence type="ECO:0000313" key="7">
    <source>
        <dbReference type="Proteomes" id="UP000460290"/>
    </source>
</evidence>
<dbReference type="Gene3D" id="3.30.70.270">
    <property type="match status" value="1"/>
</dbReference>
<dbReference type="InterPro" id="IPR050469">
    <property type="entry name" value="Diguanylate_Cyclase"/>
</dbReference>
<proteinExistence type="predicted"/>
<dbReference type="PANTHER" id="PTHR45138:SF9">
    <property type="entry name" value="DIGUANYLATE CYCLASE DGCM-RELATED"/>
    <property type="match status" value="1"/>
</dbReference>
<gene>
    <name evidence="6" type="ORF">GRI35_11110</name>
</gene>
<dbReference type="RefSeq" id="WP_160614215.1">
    <property type="nucleotide sequence ID" value="NZ_JAUFQM010000001.1"/>
</dbReference>
<dbReference type="FunFam" id="3.30.70.270:FF:000001">
    <property type="entry name" value="Diguanylate cyclase domain protein"/>
    <property type="match status" value="1"/>
</dbReference>
<dbReference type="GO" id="GO:0043709">
    <property type="term" value="P:cell adhesion involved in single-species biofilm formation"/>
    <property type="evidence" value="ECO:0007669"/>
    <property type="project" value="TreeGrafter"/>
</dbReference>
<dbReference type="InterPro" id="IPR029787">
    <property type="entry name" value="Nucleotide_cyclase"/>
</dbReference>
<dbReference type="EC" id="2.7.7.65" evidence="1"/>
<dbReference type="AlphaFoldDB" id="A0A844ZA45"/>
<comment type="caution">
    <text evidence="6">The sequence shown here is derived from an EMBL/GenBank/DDBJ whole genome shotgun (WGS) entry which is preliminary data.</text>
</comment>
<dbReference type="GO" id="GO:0052621">
    <property type="term" value="F:diguanylate cyclase activity"/>
    <property type="evidence" value="ECO:0007669"/>
    <property type="project" value="UniProtKB-EC"/>
</dbReference>
<evidence type="ECO:0000256" key="2">
    <source>
        <dbReference type="ARBA" id="ARBA00034247"/>
    </source>
</evidence>
<accession>A0A844ZA45</accession>
<dbReference type="Proteomes" id="UP000460290">
    <property type="component" value="Unassembled WGS sequence"/>
</dbReference>